<keyword evidence="3 4" id="KW-0408">Iron</keyword>
<keyword evidence="2 4" id="KW-0479">Metal-binding</keyword>
<accession>A0ABT5YJV3</accession>
<evidence type="ECO:0000313" key="8">
    <source>
        <dbReference type="Proteomes" id="UP001215503"/>
    </source>
</evidence>
<protein>
    <submittedName>
        <fullName evidence="7">Cytochrome c</fullName>
    </submittedName>
</protein>
<comment type="caution">
    <text evidence="7">The sequence shown here is derived from an EMBL/GenBank/DDBJ whole genome shotgun (WGS) entry which is preliminary data.</text>
</comment>
<dbReference type="PROSITE" id="PS51257">
    <property type="entry name" value="PROKAR_LIPOPROTEIN"/>
    <property type="match status" value="1"/>
</dbReference>
<proteinExistence type="predicted"/>
<dbReference type="SUPFAM" id="SSF46626">
    <property type="entry name" value="Cytochrome c"/>
    <property type="match status" value="1"/>
</dbReference>
<evidence type="ECO:0000256" key="1">
    <source>
        <dbReference type="ARBA" id="ARBA00022617"/>
    </source>
</evidence>
<sequence>MRHFSALPLLAILLAACAGQEPEPSADAFQEPAAPSVAVAVDADRGLEVAERWCASCHQVAPDGAPRRPAPSFMEIGQDPRKGHVWLEDFMAEEHLPMPTFRLYPDEQAHVIAYIDRLGRGN</sequence>
<feature type="signal peptide" evidence="5">
    <location>
        <begin position="1"/>
        <end position="18"/>
    </location>
</feature>
<evidence type="ECO:0000256" key="3">
    <source>
        <dbReference type="ARBA" id="ARBA00023004"/>
    </source>
</evidence>
<keyword evidence="5" id="KW-0732">Signal</keyword>
<evidence type="ECO:0000256" key="4">
    <source>
        <dbReference type="PROSITE-ProRule" id="PRU00433"/>
    </source>
</evidence>
<dbReference type="InterPro" id="IPR036909">
    <property type="entry name" value="Cyt_c-like_dom_sf"/>
</dbReference>
<dbReference type="EMBL" id="JARHUD010000002">
    <property type="protein sequence ID" value="MDF2095225.1"/>
    <property type="molecule type" value="Genomic_DNA"/>
</dbReference>
<reference evidence="7 8" key="1">
    <citation type="submission" date="2023-03" db="EMBL/GenBank/DDBJ databases">
        <title>Fodinicurvata sp. CAU 1616 isolated from sea sendiment.</title>
        <authorList>
            <person name="Kim W."/>
        </authorList>
    </citation>
    <scope>NUCLEOTIDE SEQUENCE [LARGE SCALE GENOMIC DNA]</scope>
    <source>
        <strain evidence="7 8">CAU 1616</strain>
    </source>
</reference>
<feature type="chain" id="PRO_5045922838" evidence="5">
    <location>
        <begin position="19"/>
        <end position="122"/>
    </location>
</feature>
<gene>
    <name evidence="7" type="ORF">P2G67_04470</name>
</gene>
<dbReference type="Proteomes" id="UP001215503">
    <property type="component" value="Unassembled WGS sequence"/>
</dbReference>
<dbReference type="PROSITE" id="PS51007">
    <property type="entry name" value="CYTC"/>
    <property type="match status" value="1"/>
</dbReference>
<dbReference type="RefSeq" id="WP_275820442.1">
    <property type="nucleotide sequence ID" value="NZ_JARHUD010000002.1"/>
</dbReference>
<name>A0ABT5YJV3_9PROT</name>
<keyword evidence="8" id="KW-1185">Reference proteome</keyword>
<evidence type="ECO:0000256" key="5">
    <source>
        <dbReference type="SAM" id="SignalP"/>
    </source>
</evidence>
<organism evidence="7 8">
    <name type="scientific">Aquibaculum arenosum</name>
    <dbReference type="NCBI Taxonomy" id="3032591"/>
    <lineage>
        <taxon>Bacteria</taxon>
        <taxon>Pseudomonadati</taxon>
        <taxon>Pseudomonadota</taxon>
        <taxon>Alphaproteobacteria</taxon>
        <taxon>Rhodospirillales</taxon>
        <taxon>Rhodovibrionaceae</taxon>
        <taxon>Aquibaculum</taxon>
    </lineage>
</organism>
<evidence type="ECO:0000256" key="2">
    <source>
        <dbReference type="ARBA" id="ARBA00022723"/>
    </source>
</evidence>
<dbReference type="InterPro" id="IPR009056">
    <property type="entry name" value="Cyt_c-like_dom"/>
</dbReference>
<dbReference type="Gene3D" id="1.10.760.10">
    <property type="entry name" value="Cytochrome c-like domain"/>
    <property type="match status" value="1"/>
</dbReference>
<keyword evidence="1 4" id="KW-0349">Heme</keyword>
<evidence type="ECO:0000259" key="6">
    <source>
        <dbReference type="PROSITE" id="PS51007"/>
    </source>
</evidence>
<feature type="domain" description="Cytochrome c" evidence="6">
    <location>
        <begin position="41"/>
        <end position="119"/>
    </location>
</feature>
<evidence type="ECO:0000313" key="7">
    <source>
        <dbReference type="EMBL" id="MDF2095225.1"/>
    </source>
</evidence>